<accession>A0ABP8KTJ8</accession>
<feature type="domain" description="DinB-like" evidence="1">
    <location>
        <begin position="15"/>
        <end position="176"/>
    </location>
</feature>
<keyword evidence="3" id="KW-1185">Reference proteome</keyword>
<comment type="caution">
    <text evidence="2">The sequence shown here is derived from an EMBL/GenBank/DDBJ whole genome shotgun (WGS) entry which is preliminary data.</text>
</comment>
<dbReference type="InterPro" id="IPR034660">
    <property type="entry name" value="DinB/YfiT-like"/>
</dbReference>
<evidence type="ECO:0000313" key="3">
    <source>
        <dbReference type="Proteomes" id="UP001500936"/>
    </source>
</evidence>
<dbReference type="Proteomes" id="UP001500936">
    <property type="component" value="Unassembled WGS sequence"/>
</dbReference>
<dbReference type="Pfam" id="PF12867">
    <property type="entry name" value="DinB_2"/>
    <property type="match status" value="1"/>
</dbReference>
<evidence type="ECO:0000313" key="2">
    <source>
        <dbReference type="EMBL" id="GAA4416209.1"/>
    </source>
</evidence>
<organism evidence="2 3">
    <name type="scientific">Nibrella viscosa</name>
    <dbReference type="NCBI Taxonomy" id="1084524"/>
    <lineage>
        <taxon>Bacteria</taxon>
        <taxon>Pseudomonadati</taxon>
        <taxon>Bacteroidota</taxon>
        <taxon>Cytophagia</taxon>
        <taxon>Cytophagales</taxon>
        <taxon>Spirosomataceae</taxon>
        <taxon>Nibrella</taxon>
    </lineage>
</organism>
<dbReference type="Gene3D" id="1.20.120.450">
    <property type="entry name" value="dinb family like domain"/>
    <property type="match status" value="1"/>
</dbReference>
<reference evidence="3" key="1">
    <citation type="journal article" date="2019" name="Int. J. Syst. Evol. Microbiol.">
        <title>The Global Catalogue of Microorganisms (GCM) 10K type strain sequencing project: providing services to taxonomists for standard genome sequencing and annotation.</title>
        <authorList>
            <consortium name="The Broad Institute Genomics Platform"/>
            <consortium name="The Broad Institute Genome Sequencing Center for Infectious Disease"/>
            <person name="Wu L."/>
            <person name="Ma J."/>
        </authorList>
    </citation>
    <scope>NUCLEOTIDE SEQUENCE [LARGE SCALE GENOMIC DNA]</scope>
    <source>
        <strain evidence="3">JCM 17925</strain>
    </source>
</reference>
<dbReference type="RefSeq" id="WP_345270541.1">
    <property type="nucleotide sequence ID" value="NZ_BAABHB010000013.1"/>
</dbReference>
<proteinExistence type="predicted"/>
<dbReference type="EMBL" id="BAABHB010000013">
    <property type="protein sequence ID" value="GAA4416209.1"/>
    <property type="molecule type" value="Genomic_DNA"/>
</dbReference>
<protein>
    <recommendedName>
        <fullName evidence="1">DinB-like domain-containing protein</fullName>
    </recommendedName>
</protein>
<dbReference type="SUPFAM" id="SSF109854">
    <property type="entry name" value="DinB/YfiT-like putative metalloenzymes"/>
    <property type="match status" value="1"/>
</dbReference>
<sequence>MVQITSLIGDVESARSNFLSEIDIIGTQMESWKQDTSSWSVTDVTEHLVWAEQGGILMMWKAFQAQQQGQYWEGERLNDGLTIEDIVTRTWRHENGRPKEEAPASAAPRLGGPLAYWKSALLACQTQLNALGEQLRQVPEHELDRIIYPHVIMGPLNVVQRLEFLRFHLDHHRAQIKRIKESILQKQN</sequence>
<dbReference type="InterPro" id="IPR024775">
    <property type="entry name" value="DinB-like"/>
</dbReference>
<evidence type="ECO:0000259" key="1">
    <source>
        <dbReference type="Pfam" id="PF12867"/>
    </source>
</evidence>
<gene>
    <name evidence="2" type="ORF">GCM10023187_47460</name>
</gene>
<name>A0ABP8KTJ8_9BACT</name>